<feature type="compositionally biased region" description="Basic and acidic residues" evidence="1">
    <location>
        <begin position="182"/>
        <end position="196"/>
    </location>
</feature>
<dbReference type="InterPro" id="IPR000555">
    <property type="entry name" value="JAMM/MPN+_dom"/>
</dbReference>
<dbReference type="PANTHER" id="PTHR12947:SF13">
    <property type="entry name" value="FI19924P1"/>
    <property type="match status" value="1"/>
</dbReference>
<name>A0A9P1H2S6_9PEZI</name>
<organism evidence="3 4">
    <name type="scientific">Parascedosporium putredinis</name>
    <dbReference type="NCBI Taxonomy" id="1442378"/>
    <lineage>
        <taxon>Eukaryota</taxon>
        <taxon>Fungi</taxon>
        <taxon>Dikarya</taxon>
        <taxon>Ascomycota</taxon>
        <taxon>Pezizomycotina</taxon>
        <taxon>Sordariomycetes</taxon>
        <taxon>Hypocreomycetidae</taxon>
        <taxon>Microascales</taxon>
        <taxon>Microascaceae</taxon>
        <taxon>Parascedosporium</taxon>
    </lineage>
</organism>
<dbReference type="AlphaFoldDB" id="A0A9P1H2S6"/>
<reference evidence="3" key="1">
    <citation type="submission" date="2022-11" db="EMBL/GenBank/DDBJ databases">
        <authorList>
            <person name="Scott C."/>
            <person name="Bruce N."/>
        </authorList>
    </citation>
    <scope>NUCLEOTIDE SEQUENCE</scope>
</reference>
<feature type="compositionally biased region" description="Basic and acidic residues" evidence="1">
    <location>
        <begin position="309"/>
        <end position="319"/>
    </location>
</feature>
<dbReference type="EMBL" id="CALLCH030000012">
    <property type="protein sequence ID" value="CAI4215587.1"/>
    <property type="molecule type" value="Genomic_DNA"/>
</dbReference>
<gene>
    <name evidence="3" type="ORF">PPNO1_LOCUS5294</name>
</gene>
<dbReference type="GO" id="GO:0061578">
    <property type="term" value="F:K63-linked deubiquitinase activity"/>
    <property type="evidence" value="ECO:0007669"/>
    <property type="project" value="TreeGrafter"/>
</dbReference>
<dbReference type="InterPro" id="IPR015063">
    <property type="entry name" value="USP8_dimer"/>
</dbReference>
<protein>
    <recommendedName>
        <fullName evidence="2">MPN domain-containing protein</fullName>
    </recommendedName>
</protein>
<feature type="region of interest" description="Disordered" evidence="1">
    <location>
        <begin position="169"/>
        <end position="206"/>
    </location>
</feature>
<dbReference type="Gene3D" id="1.20.58.80">
    <property type="entry name" value="Phosphotransferase system, lactose/cellobiose-type IIA subunit"/>
    <property type="match status" value="1"/>
</dbReference>
<dbReference type="Gene3D" id="3.40.140.10">
    <property type="entry name" value="Cytidine Deaminase, domain 2"/>
    <property type="match status" value="1"/>
</dbReference>
<dbReference type="GO" id="GO:0008237">
    <property type="term" value="F:metallopeptidase activity"/>
    <property type="evidence" value="ECO:0007669"/>
    <property type="project" value="InterPro"/>
</dbReference>
<comment type="caution">
    <text evidence="3">The sequence shown here is derived from an EMBL/GenBank/DDBJ whole genome shotgun (WGS) entry which is preliminary data.</text>
</comment>
<dbReference type="SUPFAM" id="SSF102712">
    <property type="entry name" value="JAB1/MPN domain"/>
    <property type="match status" value="1"/>
</dbReference>
<evidence type="ECO:0000256" key="1">
    <source>
        <dbReference type="SAM" id="MobiDB-lite"/>
    </source>
</evidence>
<dbReference type="GO" id="GO:0016020">
    <property type="term" value="C:membrane"/>
    <property type="evidence" value="ECO:0007669"/>
    <property type="project" value="TreeGrafter"/>
</dbReference>
<dbReference type="Pfam" id="PF08969">
    <property type="entry name" value="USP8_dimer"/>
    <property type="match status" value="1"/>
</dbReference>
<keyword evidence="4" id="KW-1185">Reference proteome</keyword>
<dbReference type="InterPro" id="IPR037518">
    <property type="entry name" value="MPN"/>
</dbReference>
<dbReference type="Pfam" id="PF01398">
    <property type="entry name" value="JAB"/>
    <property type="match status" value="1"/>
</dbReference>
<dbReference type="GO" id="GO:0005768">
    <property type="term" value="C:endosome"/>
    <property type="evidence" value="ECO:0007669"/>
    <property type="project" value="TreeGrafter"/>
</dbReference>
<evidence type="ECO:0000313" key="3">
    <source>
        <dbReference type="EMBL" id="CAI4215587.1"/>
    </source>
</evidence>
<evidence type="ECO:0000313" key="4">
    <source>
        <dbReference type="Proteomes" id="UP000838763"/>
    </source>
</evidence>
<evidence type="ECO:0000259" key="2">
    <source>
        <dbReference type="PROSITE" id="PS50249"/>
    </source>
</evidence>
<dbReference type="Proteomes" id="UP000838763">
    <property type="component" value="Unassembled WGS sequence"/>
</dbReference>
<dbReference type="PROSITE" id="PS50249">
    <property type="entry name" value="MPN"/>
    <property type="match status" value="1"/>
</dbReference>
<feature type="domain" description="MPN" evidence="2">
    <location>
        <begin position="320"/>
        <end position="459"/>
    </location>
</feature>
<feature type="region of interest" description="Disordered" evidence="1">
    <location>
        <begin position="220"/>
        <end position="327"/>
    </location>
</feature>
<dbReference type="GO" id="GO:0070536">
    <property type="term" value="P:protein K63-linked deubiquitination"/>
    <property type="evidence" value="ECO:0007669"/>
    <property type="project" value="TreeGrafter"/>
</dbReference>
<feature type="compositionally biased region" description="Polar residues" evidence="1">
    <location>
        <begin position="246"/>
        <end position="265"/>
    </location>
</feature>
<dbReference type="PANTHER" id="PTHR12947">
    <property type="entry name" value="AMSH-LIKE PROTEASE"/>
    <property type="match status" value="1"/>
</dbReference>
<proteinExistence type="predicted"/>
<dbReference type="OrthoDB" id="3640at2759"/>
<sequence>MSYPTSRGAQDAPKSIKEITDQAEQFNFNTNIRFKYWIHSCKTLRQEATFALREGDYARAYLMLYRESSLIMNHLPTHPDFKDTESLRLYKPLLDDLSNLIQQLEQIKPIIKDEYDEFQRMTAAISRASHSSSSDRQVLRPRAPRDGPRIVDVTPENVDYAVGELHRRHASQRIRITPTTTRTDETTYPRYDSRDESETDYTDSNDDWRVELEATRRTLDSMSSHHQPYDDSFPAHPIGKDHQPYYPSTSRSRPVNYVPEQSPSHETPAPKPDSYRPSGVSDYRDRPSSSYHAPPAGCQSTKRNIPDMTFHRGPEKSEDLTTPEEPTSKRVAFRAAARLENGEPIRYVFLPDQLRSAFLKIAHSNTSQGLETCGILCGTPSTPDTCETVNESAMLDYCIAEDLLIIGWIHTHPTQSCFMSSRDLHTQAGYQVMMPESIAIVCAPRHEPSYGIFRLTNPRVFPTS</sequence>
<dbReference type="SMART" id="SM00232">
    <property type="entry name" value="JAB_MPN"/>
    <property type="match status" value="1"/>
</dbReference>
<accession>A0A9P1H2S6</accession>
<feature type="region of interest" description="Disordered" evidence="1">
    <location>
        <begin position="126"/>
        <end position="152"/>
    </location>
</feature>